<dbReference type="AlphaFoldDB" id="A0A371YXJ7"/>
<feature type="signal peptide" evidence="1">
    <location>
        <begin position="1"/>
        <end position="33"/>
    </location>
</feature>
<dbReference type="OrthoDB" id="9786188at2"/>
<dbReference type="Proteomes" id="UP000262371">
    <property type="component" value="Unassembled WGS sequence"/>
</dbReference>
<dbReference type="Gene3D" id="3.40.50.1110">
    <property type="entry name" value="SGNH hydrolase"/>
    <property type="match status" value="1"/>
</dbReference>
<dbReference type="CDD" id="cd00229">
    <property type="entry name" value="SGNH_hydrolase"/>
    <property type="match status" value="1"/>
</dbReference>
<keyword evidence="4" id="KW-1185">Reference proteome</keyword>
<reference evidence="3 4" key="1">
    <citation type="submission" date="2018-08" db="EMBL/GenBank/DDBJ databases">
        <title>Komagataeibacter sp. AV 382.</title>
        <authorList>
            <person name="Skraban J."/>
            <person name="Trcek J."/>
        </authorList>
    </citation>
    <scope>NUCLEOTIDE SEQUENCE [LARGE SCALE GENOMIC DNA]</scope>
    <source>
        <strain evidence="3 4">AV 382</strain>
    </source>
</reference>
<feature type="domain" description="SGNH hydrolase-type esterase" evidence="2">
    <location>
        <begin position="392"/>
        <end position="554"/>
    </location>
</feature>
<dbReference type="GO" id="GO:0016788">
    <property type="term" value="F:hydrolase activity, acting on ester bonds"/>
    <property type="evidence" value="ECO:0007669"/>
    <property type="project" value="UniProtKB-ARBA"/>
</dbReference>
<evidence type="ECO:0000256" key="1">
    <source>
        <dbReference type="SAM" id="SignalP"/>
    </source>
</evidence>
<accession>A0A371YXJ7</accession>
<protein>
    <submittedName>
        <fullName evidence="3">SGNH/GDSL hydrolase family protein</fullName>
    </submittedName>
</protein>
<evidence type="ECO:0000313" key="4">
    <source>
        <dbReference type="Proteomes" id="UP000262371"/>
    </source>
</evidence>
<dbReference type="RefSeq" id="WP_116703918.1">
    <property type="nucleotide sequence ID" value="NZ_QUWV01000140.1"/>
</dbReference>
<dbReference type="EMBL" id="QUWV01000140">
    <property type="protein sequence ID" value="RFD18948.1"/>
    <property type="molecule type" value="Genomic_DNA"/>
</dbReference>
<evidence type="ECO:0000313" key="3">
    <source>
        <dbReference type="EMBL" id="RFD18948.1"/>
    </source>
</evidence>
<dbReference type="InterPro" id="IPR053140">
    <property type="entry name" value="GDSL_Rv0518-like"/>
</dbReference>
<evidence type="ECO:0000259" key="2">
    <source>
        <dbReference type="Pfam" id="PF13472"/>
    </source>
</evidence>
<dbReference type="InterPro" id="IPR013830">
    <property type="entry name" value="SGNH_hydro"/>
</dbReference>
<sequence length="571" mass="60356">MARHRQWPAKRKRQALAALALVAMGAYPPQAWAASCPVGTGDGVVCVPAADVLSGGMDRAPGAHDDARAGYAVGNLWQVDGRVWRAASVAAGAARWELVPTARPADALAPHAVFAGGTVRMVSGYVGPAVDVETRQQGRVVVTTIGIGADGEFDHEALRAALAGRDAGTFATVLRVYDQSGHGHDLDATPGRHVVHIGEVRVAGHETLSWGEENGPGGFVIPASLKVPADDFFFGSVGTYASSNSGYAAYPVPVLLGDATRGREFKTFFGSYSLDGFTHIADAASPDRRTDLVITNSPAAFDVYATRGGYGLDCANASARLASPIAPGQMNGGYIGFNADGGPWFSQGRNTGQWTGLVIADKAPDAAGLAAFQAAAAAVGNYMPQLRATLVVIGDSRSEGYRLSDGRNWPYLMQQYGRYQSYDLAVSGATTRQMLGMVPAAEAVGRHASQRVAVVFGGYNDHLEYNHIPPDETVRNIALMVRRLKKAGFTVALVDETSTAGAPREALRAAVRDGTITPDIEIDPFAPDQPLYNVENHTNWSSDDTHPSQIGHAILASMIWKRVGPSLLPPR</sequence>
<dbReference type="Pfam" id="PF13472">
    <property type="entry name" value="Lipase_GDSL_2"/>
    <property type="match status" value="1"/>
</dbReference>
<comment type="caution">
    <text evidence="3">The sequence shown here is derived from an EMBL/GenBank/DDBJ whole genome shotgun (WGS) entry which is preliminary data.</text>
</comment>
<keyword evidence="3" id="KW-0378">Hydrolase</keyword>
<keyword evidence="1" id="KW-0732">Signal</keyword>
<proteinExistence type="predicted"/>
<gene>
    <name evidence="3" type="ORF">DY926_13970</name>
</gene>
<dbReference type="SUPFAM" id="SSF52266">
    <property type="entry name" value="SGNH hydrolase"/>
    <property type="match status" value="1"/>
</dbReference>
<dbReference type="PANTHER" id="PTHR43784:SF2">
    <property type="entry name" value="GDSL-LIKE LIPASE_ACYLHYDROLASE, PUTATIVE (AFU_ORTHOLOGUE AFUA_2G00820)-RELATED"/>
    <property type="match status" value="1"/>
</dbReference>
<dbReference type="InterPro" id="IPR036514">
    <property type="entry name" value="SGNH_hydro_sf"/>
</dbReference>
<organism evidence="3 4">
    <name type="scientific">Komagataeibacter melaceti</name>
    <dbReference type="NCBI Taxonomy" id="2766577"/>
    <lineage>
        <taxon>Bacteria</taxon>
        <taxon>Pseudomonadati</taxon>
        <taxon>Pseudomonadota</taxon>
        <taxon>Alphaproteobacteria</taxon>
        <taxon>Acetobacterales</taxon>
        <taxon>Acetobacteraceae</taxon>
        <taxon>Komagataeibacter</taxon>
    </lineage>
</organism>
<feature type="chain" id="PRO_5017002122" evidence="1">
    <location>
        <begin position="34"/>
        <end position="571"/>
    </location>
</feature>
<dbReference type="PANTHER" id="PTHR43784">
    <property type="entry name" value="GDSL-LIKE LIPASE/ACYLHYDROLASE, PUTATIVE (AFU_ORTHOLOGUE AFUA_2G00820)-RELATED"/>
    <property type="match status" value="1"/>
</dbReference>
<name>A0A371YXJ7_9PROT</name>